<reference evidence="7 8" key="1">
    <citation type="submission" date="2016-09" db="EMBL/GenBank/DDBJ databases">
        <authorList>
            <person name="Capua I."/>
            <person name="De Benedictis P."/>
            <person name="Joannis T."/>
            <person name="Lombin L.H."/>
            <person name="Cattoli G."/>
        </authorList>
    </citation>
    <scope>NUCLEOTIDE SEQUENCE [LARGE SCALE GENOMIC DNA]</scope>
    <source>
        <strain evidence="7 8">ISLP-3</strain>
    </source>
</reference>
<dbReference type="CDD" id="cd04685">
    <property type="entry name" value="NUDIX_Hydrolase"/>
    <property type="match status" value="1"/>
</dbReference>
<organism evidence="7 8">
    <name type="scientific">Sanguibacter gelidistatuariae</name>
    <dbReference type="NCBI Taxonomy" id="1814289"/>
    <lineage>
        <taxon>Bacteria</taxon>
        <taxon>Bacillati</taxon>
        <taxon>Actinomycetota</taxon>
        <taxon>Actinomycetes</taxon>
        <taxon>Micrococcales</taxon>
        <taxon>Sanguibacteraceae</taxon>
        <taxon>Sanguibacter</taxon>
    </lineage>
</organism>
<evidence type="ECO:0000313" key="8">
    <source>
        <dbReference type="Proteomes" id="UP000199039"/>
    </source>
</evidence>
<dbReference type="EMBL" id="FMYH01000002">
    <property type="protein sequence ID" value="SDC23105.1"/>
    <property type="molecule type" value="Genomic_DNA"/>
</dbReference>
<evidence type="ECO:0000256" key="4">
    <source>
        <dbReference type="ARBA" id="ARBA00022842"/>
    </source>
</evidence>
<dbReference type="InterPro" id="IPR020476">
    <property type="entry name" value="Nudix_hydrolase"/>
</dbReference>
<proteinExistence type="inferred from homology"/>
<dbReference type="InterPro" id="IPR015797">
    <property type="entry name" value="NUDIX_hydrolase-like_dom_sf"/>
</dbReference>
<dbReference type="RefSeq" id="WP_245700926.1">
    <property type="nucleotide sequence ID" value="NZ_FMYH01000002.1"/>
</dbReference>
<dbReference type="GO" id="GO:0016787">
    <property type="term" value="F:hydrolase activity"/>
    <property type="evidence" value="ECO:0007669"/>
    <property type="project" value="UniProtKB-KW"/>
</dbReference>
<dbReference type="AlphaFoldDB" id="A0A1G6JXH3"/>
<dbReference type="Proteomes" id="UP000199039">
    <property type="component" value="Unassembled WGS sequence"/>
</dbReference>
<evidence type="ECO:0000313" key="7">
    <source>
        <dbReference type="EMBL" id="SDC23105.1"/>
    </source>
</evidence>
<name>A0A1G6JXH3_9MICO</name>
<evidence type="ECO:0000256" key="3">
    <source>
        <dbReference type="ARBA" id="ARBA00022801"/>
    </source>
</evidence>
<comment type="cofactor">
    <cofactor evidence="1">
        <name>Mg(2+)</name>
        <dbReference type="ChEBI" id="CHEBI:18420"/>
    </cofactor>
</comment>
<evidence type="ECO:0000256" key="5">
    <source>
        <dbReference type="RuleBase" id="RU003476"/>
    </source>
</evidence>
<dbReference type="InterPro" id="IPR000086">
    <property type="entry name" value="NUDIX_hydrolase_dom"/>
</dbReference>
<dbReference type="STRING" id="1814289.SAMN05216410_1435"/>
<feature type="domain" description="Nudix hydrolase" evidence="6">
    <location>
        <begin position="27"/>
        <end position="170"/>
    </location>
</feature>
<dbReference type="SUPFAM" id="SSF55811">
    <property type="entry name" value="Nudix"/>
    <property type="match status" value="1"/>
</dbReference>
<dbReference type="PANTHER" id="PTHR43046:SF12">
    <property type="entry name" value="GDP-MANNOSE MANNOSYL HYDROLASE"/>
    <property type="match status" value="1"/>
</dbReference>
<sequence>MTAAQARPTGESEYLDEGWLRGPDGMRTRHAARVLLMDSGGRTLLVRGHDGDEPTRSWWFTVGGGIDAGETPRQAAVREVREETGIVLSPDQLEGPVLTRSAIFDFAREHCLQHEEFFLARVSPQENELTRAGWTELEVSFIDEMAWMSPAQLRAAPQEVFPHSLPDLLDELAHGWDGVVRVIGVERDD</sequence>
<keyword evidence="4" id="KW-0460">Magnesium</keyword>
<dbReference type="PANTHER" id="PTHR43046">
    <property type="entry name" value="GDP-MANNOSE MANNOSYL HYDROLASE"/>
    <property type="match status" value="1"/>
</dbReference>
<dbReference type="Pfam" id="PF00293">
    <property type="entry name" value="NUDIX"/>
    <property type="match status" value="1"/>
</dbReference>
<dbReference type="Gene3D" id="3.90.79.10">
    <property type="entry name" value="Nucleoside Triphosphate Pyrophosphohydrolase"/>
    <property type="match status" value="1"/>
</dbReference>
<dbReference type="PROSITE" id="PS51462">
    <property type="entry name" value="NUDIX"/>
    <property type="match status" value="1"/>
</dbReference>
<dbReference type="InterPro" id="IPR020084">
    <property type="entry name" value="NUDIX_hydrolase_CS"/>
</dbReference>
<keyword evidence="3 5" id="KW-0378">Hydrolase</keyword>
<evidence type="ECO:0000256" key="2">
    <source>
        <dbReference type="ARBA" id="ARBA00005582"/>
    </source>
</evidence>
<evidence type="ECO:0000256" key="1">
    <source>
        <dbReference type="ARBA" id="ARBA00001946"/>
    </source>
</evidence>
<protein>
    <submittedName>
        <fullName evidence="7">ADP-ribose pyrophosphatase YjhB, NUDIX family</fullName>
    </submittedName>
</protein>
<gene>
    <name evidence="7" type="ORF">SAMN05216410_1435</name>
</gene>
<comment type="similarity">
    <text evidence="2 5">Belongs to the Nudix hydrolase family.</text>
</comment>
<dbReference type="PRINTS" id="PR00502">
    <property type="entry name" value="NUDIXFAMILY"/>
</dbReference>
<dbReference type="PROSITE" id="PS00893">
    <property type="entry name" value="NUDIX_BOX"/>
    <property type="match status" value="1"/>
</dbReference>
<evidence type="ECO:0000259" key="6">
    <source>
        <dbReference type="PROSITE" id="PS51462"/>
    </source>
</evidence>
<accession>A0A1G6JXH3</accession>
<keyword evidence="8" id="KW-1185">Reference proteome</keyword>